<reference evidence="2 3" key="1">
    <citation type="submission" date="2016-10" db="EMBL/GenBank/DDBJ databases">
        <title>Updated version of Genome Assembly of Janthinobacterium lividum ERGS5:01.</title>
        <authorList>
            <person name="Kumar R."/>
            <person name="Acharya V."/>
            <person name="Singh D."/>
        </authorList>
    </citation>
    <scope>NUCLEOTIDE SEQUENCE [LARGE SCALE GENOMIC DNA]</scope>
    <source>
        <strain evidence="2 3">ERGS5:01</strain>
    </source>
</reference>
<dbReference type="GO" id="GO:0006355">
    <property type="term" value="P:regulation of DNA-templated transcription"/>
    <property type="evidence" value="ECO:0007669"/>
    <property type="project" value="TreeGrafter"/>
</dbReference>
<evidence type="ECO:0000259" key="1">
    <source>
        <dbReference type="Pfam" id="PF01965"/>
    </source>
</evidence>
<dbReference type="Pfam" id="PF01965">
    <property type="entry name" value="DJ-1_PfpI"/>
    <property type="match status" value="1"/>
</dbReference>
<dbReference type="GO" id="GO:0016740">
    <property type="term" value="F:transferase activity"/>
    <property type="evidence" value="ECO:0007669"/>
    <property type="project" value="UniProtKB-KW"/>
</dbReference>
<evidence type="ECO:0000313" key="3">
    <source>
        <dbReference type="Proteomes" id="UP000092634"/>
    </source>
</evidence>
<keyword evidence="2" id="KW-0808">Transferase</keyword>
<dbReference type="InterPro" id="IPR052158">
    <property type="entry name" value="INH-QAR"/>
</dbReference>
<feature type="domain" description="DJ-1/PfpI" evidence="1">
    <location>
        <begin position="3"/>
        <end position="166"/>
    </location>
</feature>
<evidence type="ECO:0000313" key="2">
    <source>
        <dbReference type="EMBL" id="OFJ46304.1"/>
    </source>
</evidence>
<dbReference type="InterPro" id="IPR029062">
    <property type="entry name" value="Class_I_gatase-like"/>
</dbReference>
<dbReference type="AlphaFoldDB" id="A0A1E8PKL4"/>
<comment type="caution">
    <text evidence="2">The sequence shown here is derived from an EMBL/GenBank/DDBJ whole genome shotgun (WGS) entry which is preliminary data.</text>
</comment>
<organism evidence="2 3">
    <name type="scientific">Janthinobacterium lividum</name>
    <dbReference type="NCBI Taxonomy" id="29581"/>
    <lineage>
        <taxon>Bacteria</taxon>
        <taxon>Pseudomonadati</taxon>
        <taxon>Pseudomonadota</taxon>
        <taxon>Betaproteobacteria</taxon>
        <taxon>Burkholderiales</taxon>
        <taxon>Oxalobacteraceae</taxon>
        <taxon>Janthinobacterium</taxon>
    </lineage>
</organism>
<dbReference type="Gene3D" id="3.40.50.880">
    <property type="match status" value="1"/>
</dbReference>
<gene>
    <name evidence="2" type="ORF">BA896_022720</name>
</gene>
<proteinExistence type="predicted"/>
<dbReference type="CDD" id="cd03140">
    <property type="entry name" value="GATase1_PfpI_3"/>
    <property type="match status" value="1"/>
</dbReference>
<dbReference type="InterPro" id="IPR002818">
    <property type="entry name" value="DJ-1/PfpI"/>
</dbReference>
<name>A0A1E8PKL4_9BURK</name>
<dbReference type="PANTHER" id="PTHR43130:SF3">
    <property type="entry name" value="HTH-TYPE TRANSCRIPTIONAL REGULATOR RV1931C"/>
    <property type="match status" value="1"/>
</dbReference>
<protein>
    <submittedName>
        <fullName evidence="2">Glutamine amidotransferase</fullName>
    </submittedName>
</protein>
<dbReference type="EMBL" id="MAQB02000016">
    <property type="protein sequence ID" value="OFJ46304.1"/>
    <property type="molecule type" value="Genomic_DNA"/>
</dbReference>
<keyword evidence="2" id="KW-0315">Glutamine amidotransferase</keyword>
<dbReference type="Proteomes" id="UP000092634">
    <property type="component" value="Unassembled WGS sequence"/>
</dbReference>
<accession>A0A1E8PKL4</accession>
<dbReference type="PANTHER" id="PTHR43130">
    <property type="entry name" value="ARAC-FAMILY TRANSCRIPTIONAL REGULATOR"/>
    <property type="match status" value="1"/>
</dbReference>
<dbReference type="SUPFAM" id="SSF52317">
    <property type="entry name" value="Class I glutamine amidotransferase-like"/>
    <property type="match status" value="1"/>
</dbReference>
<sequence>MPRAITILSENFADWETALFNATARQYYGFCTRFATPGGLPVTSSGGMQVTPQLALEAISLDELDLLMVCGGSYWQSGKAPDLGPLLRAVRDKGVVLAGICDGTRVLAQAGVLDKVRHTSNCADNLQQLGYAGGAMYQDVPWAVADQRIVTAPGTAPITFTQEVLRALGIADQKLAAYLALHGAEHGKASAIQPAR</sequence>